<evidence type="ECO:0000313" key="4">
    <source>
        <dbReference type="Proteomes" id="UP000006591"/>
    </source>
</evidence>
<dbReference type="PANTHER" id="PTHR33110:SF78">
    <property type="entry name" value="OS06G0148900 PROTEIN"/>
    <property type="match status" value="1"/>
</dbReference>
<dbReference type="OMA" id="FDPCSTE"/>
<proteinExistence type="predicted"/>
<accession>A0A0E0IPR5</accession>
<feature type="domain" description="KIB1-4 beta-propeller" evidence="2">
    <location>
        <begin position="36"/>
        <end position="309"/>
    </location>
</feature>
<evidence type="ECO:0000259" key="2">
    <source>
        <dbReference type="Pfam" id="PF03478"/>
    </source>
</evidence>
<dbReference type="Gramene" id="ONIVA10G02870.1">
    <property type="protein sequence ID" value="ONIVA10G02870.1"/>
    <property type="gene ID" value="ONIVA10G02870"/>
</dbReference>
<feature type="compositionally biased region" description="Basic residues" evidence="1">
    <location>
        <begin position="22"/>
        <end position="36"/>
    </location>
</feature>
<dbReference type="Proteomes" id="UP000006591">
    <property type="component" value="Chromosome 10"/>
</dbReference>
<organism evidence="3">
    <name type="scientific">Oryza nivara</name>
    <name type="common">Indian wild rice</name>
    <name type="synonym">Oryza sativa f. spontanea</name>
    <dbReference type="NCBI Taxonomy" id="4536"/>
    <lineage>
        <taxon>Eukaryota</taxon>
        <taxon>Viridiplantae</taxon>
        <taxon>Streptophyta</taxon>
        <taxon>Embryophyta</taxon>
        <taxon>Tracheophyta</taxon>
        <taxon>Spermatophyta</taxon>
        <taxon>Magnoliopsida</taxon>
        <taxon>Liliopsida</taxon>
        <taxon>Poales</taxon>
        <taxon>Poaceae</taxon>
        <taxon>BOP clade</taxon>
        <taxon>Oryzoideae</taxon>
        <taxon>Oryzeae</taxon>
        <taxon>Oryzinae</taxon>
        <taxon>Oryza</taxon>
    </lineage>
</organism>
<reference evidence="3" key="2">
    <citation type="submission" date="2018-04" db="EMBL/GenBank/DDBJ databases">
        <title>OnivRS2 (Oryza nivara Reference Sequence Version 2).</title>
        <authorList>
            <person name="Zhang J."/>
            <person name="Kudrna D."/>
            <person name="Lee S."/>
            <person name="Talag J."/>
            <person name="Rajasekar S."/>
            <person name="Welchert J."/>
            <person name="Hsing Y.-I."/>
            <person name="Wing R.A."/>
        </authorList>
    </citation>
    <scope>NUCLEOTIDE SEQUENCE [LARGE SCALE GENOMIC DNA]</scope>
</reference>
<keyword evidence="4" id="KW-1185">Reference proteome</keyword>
<sequence>MALQRAAGAGSSSAAAPVAPPPRRRLHHPPRRRGHRLPAVPGDATHLASTGSGLLIVHGDGMLSLTNPSSLAMTPLAALAAVLPKYIRYKYLAADRQRLVPLINKAVVSDNFTALLIGNRTWKVIVTIGFSPPLAHFPSSIVDIASFQGKLYYLTSDVRKRQEELYIFGVDNAKQIGIRCISSTLKDIGEESWFGPCSTERYATERYLVASNDRLLMVRRWINLPPIYPSDSGIVKRTRRFEVFEAADLSSGCGRWIKVDTLMGHALFVSKGCSKSLSAGAEEDCIYFMHEDIKNGKPEDPFLDSGVYNMRDGTVAPLLTETLVAEPLAVHGGPWCPTWLFPSET</sequence>
<dbReference type="HOGENOM" id="CLU_019286_9_1_1"/>
<name>A0A0E0IPR5_ORYNI</name>
<dbReference type="PANTHER" id="PTHR33110">
    <property type="entry name" value="F-BOX/KELCH-REPEAT PROTEIN-RELATED"/>
    <property type="match status" value="1"/>
</dbReference>
<evidence type="ECO:0000313" key="3">
    <source>
        <dbReference type="EnsemblPlants" id="ONIVA10G02870.1"/>
    </source>
</evidence>
<evidence type="ECO:0000256" key="1">
    <source>
        <dbReference type="SAM" id="MobiDB-lite"/>
    </source>
</evidence>
<dbReference type="AlphaFoldDB" id="A0A0E0IPR5"/>
<feature type="compositionally biased region" description="Low complexity" evidence="1">
    <location>
        <begin position="1"/>
        <end position="17"/>
    </location>
</feature>
<dbReference type="InterPro" id="IPR005174">
    <property type="entry name" value="KIB1-4_b-propeller"/>
</dbReference>
<feature type="region of interest" description="Disordered" evidence="1">
    <location>
        <begin position="1"/>
        <end position="43"/>
    </location>
</feature>
<dbReference type="Pfam" id="PF03478">
    <property type="entry name" value="Beta-prop_KIB1-4"/>
    <property type="match status" value="1"/>
</dbReference>
<dbReference type="EnsemblPlants" id="ONIVA10G02870.1">
    <property type="protein sequence ID" value="ONIVA10G02870.1"/>
    <property type="gene ID" value="ONIVA10G02870"/>
</dbReference>
<protein>
    <recommendedName>
        <fullName evidence="2">KIB1-4 beta-propeller domain-containing protein</fullName>
    </recommendedName>
</protein>
<reference evidence="3" key="1">
    <citation type="submission" date="2015-04" db="UniProtKB">
        <authorList>
            <consortium name="EnsemblPlants"/>
        </authorList>
    </citation>
    <scope>IDENTIFICATION</scope>
    <source>
        <strain evidence="3">SL10</strain>
    </source>
</reference>